<reference evidence="9" key="1">
    <citation type="submission" date="2020-06" db="EMBL/GenBank/DDBJ databases">
        <title>A chromosome-scale genome assembly of Talaromyces rugulosus W13939.</title>
        <authorList>
            <person name="Wang B."/>
            <person name="Guo L."/>
            <person name="Ye K."/>
            <person name="Wang L."/>
        </authorList>
    </citation>
    <scope>NUCLEOTIDE SEQUENCE [LARGE SCALE GENOMIC DNA]</scope>
    <source>
        <strain evidence="9">W13939</strain>
    </source>
</reference>
<dbReference type="OrthoDB" id="1663137at2759"/>
<gene>
    <name evidence="8" type="ORF">TRUGW13939_05380</name>
</gene>
<feature type="region of interest" description="Disordered" evidence="5">
    <location>
        <begin position="216"/>
        <end position="254"/>
    </location>
</feature>
<dbReference type="PANTHER" id="PTHR43656">
    <property type="entry name" value="BINDING OXIDOREDUCTASE, PUTATIVE (AFU_ORTHOLOGUE AFUA_2G08260)-RELATED"/>
    <property type="match status" value="1"/>
</dbReference>
<sequence>MPQGINNPFSTSLQSDCKKAIKILESFINVDNPSSTAKAILRDAQGLIIFTAFKAGFMGSARFGSGIIVARLDDGSWSPPSSINIGGVGFGGQLGFEFTNFVFAVPDKSSVRTFCQIGSLTLGTNASLALGITGRSGEAGLGANWRGVGSMLTLSKTNGLFGGISVEAGTFIEGRGSNKKFYKYKVTAAQILSGEVEPPLEADALLRTLASIEFRSTRQQTGPQQSIQQPHPGMVEMSAGSESQQPLELPSLEGPRQLPSELHGQYNPHAQAAELPSLPIVSHRHNDPLAKAVKLPHSPANSQGLLFGSGQLFWLQHIILFAMDSPISQPLTLKCGLELKNRLVKAAMAELMADKNGLPAEASDKIYAAWGRGEWGMVLTGNVQVDAAHLGTAQDNTVNPKIEEELLSRWKSWASVCTQNGTPTVMQINHPGRQSPIGAGSRSIFSKTIAPSPVPMDLGNGLIARAASAMVFGCPRQMTQTDIDNVIQQFAHTSRLAAKAGFQGVEIHAAHGYLLAQFLSAHTNRRTDSYGNSAAGRAKIVVEVIKAIRGSVSDKGFCIGIKLNSVDHQSAKELKECVEQLKLIVEAGVDFVEISGGTYENTTMFQDISSPPSEKSARTVAREAFFLEFAETIRDQFPDTPLMVTGGFRTRGGITEAVQGGGCDLVGIGRPAVLNPALPKEVLFNPAVSEEDSRLITRSVAPSRLASWTGIKAVGSGAESMWYSKQMRKVDSVI</sequence>
<keyword evidence="3" id="KW-0288">FMN</keyword>
<dbReference type="SUPFAM" id="SSF51395">
    <property type="entry name" value="FMN-linked oxidoreductases"/>
    <property type="match status" value="1"/>
</dbReference>
<evidence type="ECO:0000313" key="9">
    <source>
        <dbReference type="Proteomes" id="UP000509510"/>
    </source>
</evidence>
<dbReference type="Pfam" id="PF04366">
    <property type="entry name" value="Ysc84"/>
    <property type="match status" value="1"/>
</dbReference>
<evidence type="ECO:0000256" key="4">
    <source>
        <dbReference type="ARBA" id="ARBA00023002"/>
    </source>
</evidence>
<dbReference type="PANTHER" id="PTHR43656:SF2">
    <property type="entry name" value="BINDING OXIDOREDUCTASE, PUTATIVE (AFU_ORTHOLOGUE AFUA_2G08260)-RELATED"/>
    <property type="match status" value="1"/>
</dbReference>
<name>A0A7H8QW79_TALRU</name>
<accession>A0A7H8QW79</accession>
<keyword evidence="9" id="KW-1185">Reference proteome</keyword>
<dbReference type="EMBL" id="CP055900">
    <property type="protein sequence ID" value="QKX58259.1"/>
    <property type="molecule type" value="Genomic_DNA"/>
</dbReference>
<evidence type="ECO:0000256" key="1">
    <source>
        <dbReference type="ARBA" id="ARBA00005979"/>
    </source>
</evidence>
<dbReference type="InterPro" id="IPR001155">
    <property type="entry name" value="OxRdtase_FMN_N"/>
</dbReference>
<evidence type="ECO:0000256" key="5">
    <source>
        <dbReference type="SAM" id="MobiDB-lite"/>
    </source>
</evidence>
<evidence type="ECO:0000313" key="8">
    <source>
        <dbReference type="EMBL" id="QKX58259.1"/>
    </source>
</evidence>
<evidence type="ECO:0000259" key="6">
    <source>
        <dbReference type="Pfam" id="PF00724"/>
    </source>
</evidence>
<dbReference type="Gene3D" id="3.20.20.70">
    <property type="entry name" value="Aldolase class I"/>
    <property type="match status" value="1"/>
</dbReference>
<evidence type="ECO:0000256" key="2">
    <source>
        <dbReference type="ARBA" id="ARBA00022630"/>
    </source>
</evidence>
<dbReference type="RefSeq" id="XP_035344437.1">
    <property type="nucleotide sequence ID" value="XM_035488544.1"/>
</dbReference>
<dbReference type="GO" id="GO:0010181">
    <property type="term" value="F:FMN binding"/>
    <property type="evidence" value="ECO:0007669"/>
    <property type="project" value="InterPro"/>
</dbReference>
<organism evidence="8 9">
    <name type="scientific">Talaromyces rugulosus</name>
    <name type="common">Penicillium rugulosum</name>
    <dbReference type="NCBI Taxonomy" id="121627"/>
    <lineage>
        <taxon>Eukaryota</taxon>
        <taxon>Fungi</taxon>
        <taxon>Dikarya</taxon>
        <taxon>Ascomycota</taxon>
        <taxon>Pezizomycotina</taxon>
        <taxon>Eurotiomycetes</taxon>
        <taxon>Eurotiomycetidae</taxon>
        <taxon>Eurotiales</taxon>
        <taxon>Trichocomaceae</taxon>
        <taxon>Talaromyces</taxon>
        <taxon>Talaromyces sect. Islandici</taxon>
    </lineage>
</organism>
<dbReference type="AlphaFoldDB" id="A0A7H8QW79"/>
<protein>
    <recommendedName>
        <fullName evidence="10">Ysc84 actin-binding domain-containing protein</fullName>
    </recommendedName>
</protein>
<evidence type="ECO:0008006" key="10">
    <source>
        <dbReference type="Google" id="ProtNLM"/>
    </source>
</evidence>
<dbReference type="GeneID" id="55992878"/>
<dbReference type="GO" id="GO:0016491">
    <property type="term" value="F:oxidoreductase activity"/>
    <property type="evidence" value="ECO:0007669"/>
    <property type="project" value="UniProtKB-KW"/>
</dbReference>
<dbReference type="InterPro" id="IPR007461">
    <property type="entry name" value="Ysc84_actin-binding"/>
</dbReference>
<feature type="compositionally biased region" description="Low complexity" evidence="5">
    <location>
        <begin position="219"/>
        <end position="229"/>
    </location>
</feature>
<evidence type="ECO:0000259" key="7">
    <source>
        <dbReference type="Pfam" id="PF04366"/>
    </source>
</evidence>
<comment type="similarity">
    <text evidence="1">Belongs to the NADH:flavin oxidoreductase/NADH oxidase family.</text>
</comment>
<proteinExistence type="inferred from homology"/>
<dbReference type="InterPro" id="IPR013785">
    <property type="entry name" value="Aldolase_TIM"/>
</dbReference>
<dbReference type="Proteomes" id="UP000509510">
    <property type="component" value="Chromosome III"/>
</dbReference>
<feature type="domain" description="NADH:flavin oxidoreductase/NADH oxidase N-terminal" evidence="6">
    <location>
        <begin position="329"/>
        <end position="682"/>
    </location>
</feature>
<dbReference type="InterPro" id="IPR051799">
    <property type="entry name" value="NADH_flavin_oxidoreductase"/>
</dbReference>
<keyword evidence="4" id="KW-0560">Oxidoreductase</keyword>
<dbReference type="Pfam" id="PF00724">
    <property type="entry name" value="Oxidored_FMN"/>
    <property type="match status" value="1"/>
</dbReference>
<dbReference type="CDD" id="cd04733">
    <property type="entry name" value="OYE_like_2_FMN"/>
    <property type="match status" value="1"/>
</dbReference>
<dbReference type="KEGG" id="trg:TRUGW13939_05380"/>
<evidence type="ECO:0000256" key="3">
    <source>
        <dbReference type="ARBA" id="ARBA00022643"/>
    </source>
</evidence>
<feature type="domain" description="Ysc84 actin-binding" evidence="7">
    <location>
        <begin position="87"/>
        <end position="211"/>
    </location>
</feature>
<keyword evidence="2" id="KW-0285">Flavoprotein</keyword>